<accession>V5F3Z5</accession>
<dbReference type="eggNOG" id="COG2249">
    <property type="taxonomic scope" value="Bacteria"/>
</dbReference>
<dbReference type="GO" id="GO:0010181">
    <property type="term" value="F:FMN binding"/>
    <property type="evidence" value="ECO:0007669"/>
    <property type="project" value="TreeGrafter"/>
</dbReference>
<keyword evidence="4" id="KW-1185">Reference proteome</keyword>
<dbReference type="InterPro" id="IPR046980">
    <property type="entry name" value="KefG/KefF"/>
</dbReference>
<dbReference type="SUPFAM" id="SSF54427">
    <property type="entry name" value="NTF2-like"/>
    <property type="match status" value="1"/>
</dbReference>
<evidence type="ECO:0000256" key="1">
    <source>
        <dbReference type="ARBA" id="ARBA00023002"/>
    </source>
</evidence>
<comment type="caution">
    <text evidence="3">The sequence shown here is derived from an EMBL/GenBank/DDBJ whole genome shotgun (WGS) entry which is preliminary data.</text>
</comment>
<dbReference type="EMBL" id="BAUJ01000029">
    <property type="protein sequence ID" value="GAD89909.1"/>
    <property type="molecule type" value="Genomic_DNA"/>
</dbReference>
<protein>
    <recommendedName>
        <fullName evidence="2">Flavodoxin-like fold domain-containing protein</fullName>
    </recommendedName>
</protein>
<proteinExistence type="predicted"/>
<dbReference type="AlphaFoldDB" id="V5F3Z5"/>
<dbReference type="PANTHER" id="PTHR47307:SF1">
    <property type="entry name" value="GLUTATHIONE-REGULATED POTASSIUM-EFFLUX SYSTEM ANCILLARY PROTEIN KEFG"/>
    <property type="match status" value="1"/>
</dbReference>
<dbReference type="Pfam" id="PF02525">
    <property type="entry name" value="Flavodoxin_2"/>
    <property type="match status" value="1"/>
</dbReference>
<sequence>MSKILVISGHPNLDESFTNKVILEQLESHIDDVQVRRLDTLYPNYQIDVATEQQALLDADIIVLQFPFFWYSIPALLKKWIDDVFSYNFAYGSKGDKLKGKDFLLSFTIGGPSDSYDPLGYNHFSIEQLIAPLQQTSYLTGMNFRKPLYSHGMVYIPGVYNTQQGVEANAMEHSVELISRINTLAHSTENRVKKLVKEWFAEFDKLPESGEQFLQSLSHDIQWSSPEGDFTGHAGFNNWYQVVRGLFKADCQHIVENVEVIEGDDDIKASLRIRLIADTLDGQSVNMLINEQWSLLEQDGRLLITHYKVTPVQG</sequence>
<evidence type="ECO:0000313" key="3">
    <source>
        <dbReference type="EMBL" id="GAD89909.1"/>
    </source>
</evidence>
<evidence type="ECO:0000259" key="2">
    <source>
        <dbReference type="Pfam" id="PF02525"/>
    </source>
</evidence>
<name>V5F3Z5_9VIBR</name>
<feature type="domain" description="Flavodoxin-like fold" evidence="2">
    <location>
        <begin position="2"/>
        <end position="154"/>
    </location>
</feature>
<keyword evidence="1" id="KW-0560">Oxidoreductase</keyword>
<dbReference type="RefSeq" id="WP_023404263.1">
    <property type="nucleotide sequence ID" value="NZ_BAUJ01000029.1"/>
</dbReference>
<dbReference type="Gene3D" id="3.40.50.360">
    <property type="match status" value="1"/>
</dbReference>
<dbReference type="InterPro" id="IPR003680">
    <property type="entry name" value="Flavodoxin_fold"/>
</dbReference>
<dbReference type="SUPFAM" id="SSF52218">
    <property type="entry name" value="Flavoproteins"/>
    <property type="match status" value="1"/>
</dbReference>
<dbReference type="GO" id="GO:0009055">
    <property type="term" value="F:electron transfer activity"/>
    <property type="evidence" value="ECO:0007669"/>
    <property type="project" value="TreeGrafter"/>
</dbReference>
<gene>
    <name evidence="3" type="ORF">VHA01S_029_00420</name>
</gene>
<dbReference type="InterPro" id="IPR032710">
    <property type="entry name" value="NTF2-like_dom_sf"/>
</dbReference>
<dbReference type="Gene3D" id="3.10.450.50">
    <property type="match status" value="1"/>
</dbReference>
<dbReference type="GO" id="GO:0003955">
    <property type="term" value="F:NAD(P)H dehydrogenase (quinone) activity"/>
    <property type="evidence" value="ECO:0007669"/>
    <property type="project" value="TreeGrafter"/>
</dbReference>
<evidence type="ECO:0000313" key="4">
    <source>
        <dbReference type="Proteomes" id="UP000017800"/>
    </source>
</evidence>
<dbReference type="Proteomes" id="UP000017800">
    <property type="component" value="Unassembled WGS sequence"/>
</dbReference>
<dbReference type="OrthoDB" id="9798454at2"/>
<dbReference type="PANTHER" id="PTHR47307">
    <property type="entry name" value="GLUTATHIONE-REGULATED POTASSIUM-EFFLUX SYSTEM ANCILLARY PROTEIN KEFG"/>
    <property type="match status" value="1"/>
</dbReference>
<reference evidence="3 4" key="1">
    <citation type="submission" date="2013-11" db="EMBL/GenBank/DDBJ databases">
        <title>Whole genome shotgun sequence of Vibrio halioticoli NBRC 102217.</title>
        <authorList>
            <person name="Isaki S."/>
            <person name="Kimura A."/>
            <person name="Ohji S."/>
            <person name="Hosoyama A."/>
            <person name="Fujita N."/>
            <person name="Hashimoto M."/>
            <person name="Hosoyama Y."/>
            <person name="Yamazoe A."/>
        </authorList>
    </citation>
    <scope>NUCLEOTIDE SEQUENCE [LARGE SCALE GENOMIC DNA]</scope>
    <source>
        <strain evidence="3 4">NBRC 102217</strain>
    </source>
</reference>
<organism evidence="3 4">
    <name type="scientific">Vibrio halioticoli NBRC 102217</name>
    <dbReference type="NCBI Taxonomy" id="1219072"/>
    <lineage>
        <taxon>Bacteria</taxon>
        <taxon>Pseudomonadati</taxon>
        <taxon>Pseudomonadota</taxon>
        <taxon>Gammaproteobacteria</taxon>
        <taxon>Vibrionales</taxon>
        <taxon>Vibrionaceae</taxon>
        <taxon>Vibrio</taxon>
    </lineage>
</organism>
<dbReference type="InterPro" id="IPR029039">
    <property type="entry name" value="Flavoprotein-like_sf"/>
</dbReference>